<name>A0A0A3IZL6_9BACI</name>
<proteinExistence type="predicted"/>
<comment type="caution">
    <text evidence="1">The sequence shown here is derived from an EMBL/GenBank/DDBJ whole genome shotgun (WGS) entry which is preliminary data.</text>
</comment>
<dbReference type="RefSeq" id="WP_036150276.1">
    <property type="nucleotide sequence ID" value="NZ_BCVX01000006.1"/>
</dbReference>
<sequence length="115" mass="13760">MLAQKIKEYNYVAYRIPDSANWWFEFIGQENQVCVSLVEDIERDLILDLFIYEPHKEFRYSSWKESLTDIDIFVKETLINAQKLLSFVSVLNPQLLKSENIKMVQNLIYELEYSL</sequence>
<dbReference type="AlphaFoldDB" id="A0A0A3IZL6"/>
<dbReference type="Proteomes" id="UP000030437">
    <property type="component" value="Unassembled WGS sequence"/>
</dbReference>
<accession>A0A0A3IZL6</accession>
<dbReference type="STRING" id="1220589.CD32_00910"/>
<organism evidence="1 2">
    <name type="scientific">Lysinibacillus odysseyi 34hs-1 = NBRC 100172</name>
    <dbReference type="NCBI Taxonomy" id="1220589"/>
    <lineage>
        <taxon>Bacteria</taxon>
        <taxon>Bacillati</taxon>
        <taxon>Bacillota</taxon>
        <taxon>Bacilli</taxon>
        <taxon>Bacillales</taxon>
        <taxon>Bacillaceae</taxon>
        <taxon>Lysinibacillus</taxon>
    </lineage>
</organism>
<dbReference type="OrthoDB" id="2591193at2"/>
<protein>
    <submittedName>
        <fullName evidence="1">Uncharacterized protein</fullName>
    </submittedName>
</protein>
<gene>
    <name evidence="1" type="ORF">CD32_00910</name>
</gene>
<evidence type="ECO:0000313" key="2">
    <source>
        <dbReference type="Proteomes" id="UP000030437"/>
    </source>
</evidence>
<evidence type="ECO:0000313" key="1">
    <source>
        <dbReference type="EMBL" id="KGR88890.1"/>
    </source>
</evidence>
<keyword evidence="2" id="KW-1185">Reference proteome</keyword>
<dbReference type="EMBL" id="JPVP01000035">
    <property type="protein sequence ID" value="KGR88890.1"/>
    <property type="molecule type" value="Genomic_DNA"/>
</dbReference>
<reference evidence="1 2" key="1">
    <citation type="submission" date="2014-02" db="EMBL/GenBank/DDBJ databases">
        <title>Draft genome sequence of Lysinibacillus odysseyi NBRC 100172.</title>
        <authorList>
            <person name="Zhang F."/>
            <person name="Wang G."/>
            <person name="Zhang L."/>
        </authorList>
    </citation>
    <scope>NUCLEOTIDE SEQUENCE [LARGE SCALE GENOMIC DNA]</scope>
    <source>
        <strain evidence="1 2">NBRC 100172</strain>
    </source>
</reference>